<evidence type="ECO:0000313" key="4">
    <source>
        <dbReference type="Proteomes" id="UP000077248"/>
    </source>
</evidence>
<evidence type="ECO:0000313" key="3">
    <source>
        <dbReference type="EMBL" id="RYN66084.1"/>
    </source>
</evidence>
<reference evidence="2 4" key="1">
    <citation type="submission" date="2016-05" db="EMBL/GenBank/DDBJ databases">
        <title>Comparative analysis of secretome profiles of manganese(II)-oxidizing ascomycete fungi.</title>
        <authorList>
            <consortium name="DOE Joint Genome Institute"/>
            <person name="Zeiner C.A."/>
            <person name="Purvine S.O."/>
            <person name="Zink E.M."/>
            <person name="Wu S."/>
            <person name="Pasa-Tolic L."/>
            <person name="Chaput D.L."/>
            <person name="Haridas S."/>
            <person name="Grigoriev I.V."/>
            <person name="Santelli C.M."/>
            <person name="Hansel C.M."/>
        </authorList>
    </citation>
    <scope>NUCLEOTIDE SEQUENCE [LARGE SCALE GENOMIC DNA]</scope>
    <source>
        <strain evidence="2 4">SRC1lrK2f</strain>
    </source>
</reference>
<feature type="compositionally biased region" description="Low complexity" evidence="1">
    <location>
        <begin position="507"/>
        <end position="520"/>
    </location>
</feature>
<dbReference type="InterPro" id="IPR036390">
    <property type="entry name" value="WH_DNA-bd_sf"/>
</dbReference>
<dbReference type="Proteomes" id="UP000291422">
    <property type="component" value="Unassembled WGS sequence"/>
</dbReference>
<feature type="region of interest" description="Disordered" evidence="1">
    <location>
        <begin position="179"/>
        <end position="198"/>
    </location>
</feature>
<proteinExistence type="predicted"/>
<dbReference type="OMA" id="KYGVENR"/>
<dbReference type="EMBL" id="KV441494">
    <property type="protein sequence ID" value="OAG15225.1"/>
    <property type="molecule type" value="Genomic_DNA"/>
</dbReference>
<accession>A0A177D6E4</accession>
<reference evidence="3" key="3">
    <citation type="journal article" date="2019" name="J. ISSAAS">
        <title>Genomics, evolutionary history and diagnostics of the Alternaria alternata species group including apple and Asian pear pathotypes.</title>
        <authorList>
            <person name="Armitage A.D."/>
            <person name="Cockerton H.M."/>
            <person name="Sreenivasaprasad S."/>
            <person name="Woodhall J."/>
            <person name="Lane C."/>
            <person name="Harrison R.J."/>
            <person name="Clarkson J.P."/>
        </authorList>
    </citation>
    <scope>NUCLEOTIDE SEQUENCE</scope>
    <source>
        <strain evidence="3">FERA 1177</strain>
    </source>
</reference>
<feature type="compositionally biased region" description="Low complexity" evidence="1">
    <location>
        <begin position="403"/>
        <end position="425"/>
    </location>
</feature>
<feature type="region of interest" description="Disordered" evidence="1">
    <location>
        <begin position="316"/>
        <end position="637"/>
    </location>
</feature>
<dbReference type="EMBL" id="PDXD01000061">
    <property type="protein sequence ID" value="RYN66084.1"/>
    <property type="molecule type" value="Genomic_DNA"/>
</dbReference>
<feature type="compositionally biased region" description="Basic and acidic residues" evidence="1">
    <location>
        <begin position="348"/>
        <end position="402"/>
    </location>
</feature>
<evidence type="ECO:0000313" key="2">
    <source>
        <dbReference type="EMBL" id="OAG15225.1"/>
    </source>
</evidence>
<dbReference type="VEuPathDB" id="FungiDB:CC77DRAFT_1024994"/>
<dbReference type="SUPFAM" id="SSF46785">
    <property type="entry name" value="Winged helix' DNA-binding domain"/>
    <property type="match status" value="1"/>
</dbReference>
<sequence length="696" mass="75623">MATSMLSSGGIALVGAPDSDAGLKDGKQPPVQAMQVDITQDIVDELLESVRSGKSPQIIFGRTPQLKYGDKTHMLQSSTELHRYELYKSSGTGSDDSLEFAGLINHSLLVHKAEDVTAGVDSALEQLRSNMAAISEFKEANKTIVGDAAPGRTPAHRRFPSTGFKAHLGPSMMGSPLLSAASSPMHKRAPTSQPSNSHDTIVSALRVPIIHLLAREPATEASLAATCRTSLAIIRDVLPKIAKRSTADADKWQLTDKSFREVNPFKFPYQSPEDRQQAIDGAIKSFDRQRLAKDDKLWQILLPRDQRGQGICLSRSTVKAPEAKPKAKASTPMHKISDLTKKKPVAKKVADKPAVEKKPKVAKEPEIKPKSSIKEKYLAREKEKEKEKEKQKAAVNVKEVKEAPTATAPTTSAPSSSTPRPVAPSKPSMPGTDAPEIRTKKVSAPEGNSNPRAKPKMSGRESQRDRPTNRPFKPTMPINTKPKNPSPLSASPPVNASDFEDSHPVHKALAAAPSPAKTAAGNSDSSLKRKANNIDSDIHNHLAVKKQHVDRSTATHTPSHANSKATGSTPSSTSSVKRKSDDSSSSNTPSTAPKVRKVANIDTGLASRYHHNNPRASPGASSTSTTSPSMPSLSFRQTVELSQKFQKYYKRYEELYWKLTEAEKPPTEAQRNDLLKMHKKLEEMKKEIKAGAGVHR</sequence>
<dbReference type="UniPathway" id="UPA00143"/>
<feature type="compositionally biased region" description="Polar residues" evidence="1">
    <location>
        <begin position="477"/>
        <end position="494"/>
    </location>
</feature>
<dbReference type="AlphaFoldDB" id="A0A177D6E4"/>
<dbReference type="GeneID" id="29111574"/>
<organism evidence="2 4">
    <name type="scientific">Alternaria alternata</name>
    <name type="common">Alternaria rot fungus</name>
    <name type="synonym">Torula alternata</name>
    <dbReference type="NCBI Taxonomy" id="5599"/>
    <lineage>
        <taxon>Eukaryota</taxon>
        <taxon>Fungi</taxon>
        <taxon>Dikarya</taxon>
        <taxon>Ascomycota</taxon>
        <taxon>Pezizomycotina</taxon>
        <taxon>Dothideomycetes</taxon>
        <taxon>Pleosporomycetidae</taxon>
        <taxon>Pleosporales</taxon>
        <taxon>Pleosporineae</taxon>
        <taxon>Pleosporaceae</taxon>
        <taxon>Alternaria</taxon>
        <taxon>Alternaria sect. Alternaria</taxon>
        <taxon>Alternaria alternata complex</taxon>
    </lineage>
</organism>
<dbReference type="STRING" id="5599.A0A177D6E4"/>
<keyword evidence="4" id="KW-1185">Reference proteome</keyword>
<dbReference type="KEGG" id="aalt:CC77DRAFT_1024994"/>
<dbReference type="RefSeq" id="XP_018380646.1">
    <property type="nucleotide sequence ID" value="XM_018525980.1"/>
</dbReference>
<feature type="compositionally biased region" description="Low complexity" evidence="1">
    <location>
        <begin position="617"/>
        <end position="634"/>
    </location>
</feature>
<feature type="compositionally biased region" description="Low complexity" evidence="1">
    <location>
        <begin position="563"/>
        <end position="575"/>
    </location>
</feature>
<gene>
    <name evidence="3" type="ORF">AA0117_g11958</name>
    <name evidence="2" type="ORF">CC77DRAFT_1024994</name>
</gene>
<reference evidence="5" key="2">
    <citation type="journal article" date="2019" name="bioRxiv">
        <title>Genomics, evolutionary history and diagnostics of the Alternaria alternata species group including apple and Asian pear pathotypes.</title>
        <authorList>
            <person name="Armitage A.D."/>
            <person name="Cockerton H.M."/>
            <person name="Sreenivasaprasad S."/>
            <person name="Woodhall J.W."/>
            <person name="Lane C.R."/>
            <person name="Harrison R.J."/>
            <person name="Clarkson J.P."/>
        </authorList>
    </citation>
    <scope>NUCLEOTIDE SEQUENCE [LARGE SCALE GENOMIC DNA]</scope>
    <source>
        <strain evidence="5">FERA 1177</strain>
    </source>
</reference>
<feature type="compositionally biased region" description="Low complexity" evidence="1">
    <location>
        <begin position="583"/>
        <end position="593"/>
    </location>
</feature>
<protein>
    <submittedName>
        <fullName evidence="2">Uncharacterized protein</fullName>
    </submittedName>
</protein>
<dbReference type="Proteomes" id="UP000077248">
    <property type="component" value="Unassembled WGS sequence"/>
</dbReference>
<evidence type="ECO:0000256" key="1">
    <source>
        <dbReference type="SAM" id="MobiDB-lite"/>
    </source>
</evidence>
<dbReference type="GO" id="GO:0016567">
    <property type="term" value="P:protein ubiquitination"/>
    <property type="evidence" value="ECO:0007669"/>
    <property type="project" value="UniProtKB-UniPathway"/>
</dbReference>
<name>A0A177D6E4_ALTAL</name>
<evidence type="ECO:0000313" key="5">
    <source>
        <dbReference type="Proteomes" id="UP000291422"/>
    </source>
</evidence>
<feature type="compositionally biased region" description="Basic and acidic residues" evidence="1">
    <location>
        <begin position="458"/>
        <end position="468"/>
    </location>
</feature>